<dbReference type="HOGENOM" id="CLU_2446591_0_0_1"/>
<dbReference type="Proteomes" id="UP000007174">
    <property type="component" value="Unassembled WGS sequence"/>
</dbReference>
<gene>
    <name evidence="2" type="ORF">CH063_01145</name>
</gene>
<sequence>LALSISPLSLERTTSHPSNDVAVAATRVCKPPSSRATLPLIVPKLTDRSCCSYCCQHAIRSRAQLDRARQNGGTQWDLQRPNSEVWSIAE</sequence>
<dbReference type="EMBL" id="CACQ02001168">
    <property type="protein sequence ID" value="CCF34503.1"/>
    <property type="molecule type" value="Genomic_DNA"/>
</dbReference>
<evidence type="ECO:0000256" key="1">
    <source>
        <dbReference type="SAM" id="MobiDB-lite"/>
    </source>
</evidence>
<organism evidence="2 3">
    <name type="scientific">Colletotrichum higginsianum (strain IMI 349063)</name>
    <name type="common">Crucifer anthracnose fungus</name>
    <dbReference type="NCBI Taxonomy" id="759273"/>
    <lineage>
        <taxon>Eukaryota</taxon>
        <taxon>Fungi</taxon>
        <taxon>Dikarya</taxon>
        <taxon>Ascomycota</taxon>
        <taxon>Pezizomycotina</taxon>
        <taxon>Sordariomycetes</taxon>
        <taxon>Hypocreomycetidae</taxon>
        <taxon>Glomerellales</taxon>
        <taxon>Glomerellaceae</taxon>
        <taxon>Colletotrichum</taxon>
        <taxon>Colletotrichum destructivum species complex</taxon>
    </lineage>
</organism>
<reference evidence="3" key="1">
    <citation type="journal article" date="2012" name="Nat. Genet.">
        <title>Lifestyle transitions in plant pathogenic Colletotrichum fungi deciphered by genome and transcriptome analyses.</title>
        <authorList>
            <person name="O'Connell R.J."/>
            <person name="Thon M.R."/>
            <person name="Hacquard S."/>
            <person name="Amyotte S.G."/>
            <person name="Kleemann J."/>
            <person name="Torres M.F."/>
            <person name="Damm U."/>
            <person name="Buiate E.A."/>
            <person name="Epstein L."/>
            <person name="Alkan N."/>
            <person name="Altmueller J."/>
            <person name="Alvarado-Balderrama L."/>
            <person name="Bauser C.A."/>
            <person name="Becker C."/>
            <person name="Birren B.W."/>
            <person name="Chen Z."/>
            <person name="Choi J."/>
            <person name="Crouch J.A."/>
            <person name="Duvick J.P."/>
            <person name="Farman M.A."/>
            <person name="Gan P."/>
            <person name="Heiman D."/>
            <person name="Henrissat B."/>
            <person name="Howard R.J."/>
            <person name="Kabbage M."/>
            <person name="Koch C."/>
            <person name="Kracher B."/>
            <person name="Kubo Y."/>
            <person name="Law A.D."/>
            <person name="Lebrun M.-H."/>
            <person name="Lee Y.-H."/>
            <person name="Miyara I."/>
            <person name="Moore N."/>
            <person name="Neumann U."/>
            <person name="Nordstroem K."/>
            <person name="Panaccione D.G."/>
            <person name="Panstruga R."/>
            <person name="Place M."/>
            <person name="Proctor R.H."/>
            <person name="Prusky D."/>
            <person name="Rech G."/>
            <person name="Reinhardt R."/>
            <person name="Rollins J.A."/>
            <person name="Rounsley S."/>
            <person name="Schardl C.L."/>
            <person name="Schwartz D.C."/>
            <person name="Shenoy N."/>
            <person name="Shirasu K."/>
            <person name="Sikhakolli U.R."/>
            <person name="Stueber K."/>
            <person name="Sukno S.A."/>
            <person name="Sweigard J.A."/>
            <person name="Takano Y."/>
            <person name="Takahara H."/>
            <person name="Trail F."/>
            <person name="van der Does H.C."/>
            <person name="Voll L.M."/>
            <person name="Will I."/>
            <person name="Young S."/>
            <person name="Zeng Q."/>
            <person name="Zhang J."/>
            <person name="Zhou S."/>
            <person name="Dickman M.B."/>
            <person name="Schulze-Lefert P."/>
            <person name="Ver Loren van Themaat E."/>
            <person name="Ma L.-J."/>
            <person name="Vaillancourt L.J."/>
        </authorList>
    </citation>
    <scope>NUCLEOTIDE SEQUENCE [LARGE SCALE GENOMIC DNA]</scope>
    <source>
        <strain evidence="3">IMI 349063</strain>
    </source>
</reference>
<accession>H1V2Q1</accession>
<evidence type="ECO:0000313" key="3">
    <source>
        <dbReference type="Proteomes" id="UP000007174"/>
    </source>
</evidence>
<feature type="region of interest" description="Disordered" evidence="1">
    <location>
        <begin position="69"/>
        <end position="90"/>
    </location>
</feature>
<evidence type="ECO:0000313" key="2">
    <source>
        <dbReference type="EMBL" id="CCF34503.1"/>
    </source>
</evidence>
<feature type="non-terminal residue" evidence="2">
    <location>
        <position position="1"/>
    </location>
</feature>
<dbReference type="AlphaFoldDB" id="H1V2Q1"/>
<protein>
    <submittedName>
        <fullName evidence="2">Uncharacterized protein</fullName>
    </submittedName>
</protein>
<name>H1V2Q1_COLHI</name>
<feature type="compositionally biased region" description="Polar residues" evidence="1">
    <location>
        <begin position="71"/>
        <end position="90"/>
    </location>
</feature>
<proteinExistence type="predicted"/>